<evidence type="ECO:0000313" key="3">
    <source>
        <dbReference type="Proteomes" id="UP000039046"/>
    </source>
</evidence>
<feature type="compositionally biased region" description="Basic and acidic residues" evidence="1">
    <location>
        <begin position="676"/>
        <end position="689"/>
    </location>
</feature>
<dbReference type="STRING" id="1531966.A0A0A1SP67"/>
<evidence type="ECO:0000313" key="2">
    <source>
        <dbReference type="EMBL" id="CEJ82178.1"/>
    </source>
</evidence>
<feature type="compositionally biased region" description="Basic and acidic residues" evidence="1">
    <location>
        <begin position="270"/>
        <end position="279"/>
    </location>
</feature>
<proteinExistence type="predicted"/>
<accession>A0A0A1SP67</accession>
<feature type="compositionally biased region" description="Acidic residues" evidence="1">
    <location>
        <begin position="302"/>
        <end position="324"/>
    </location>
</feature>
<reference evidence="2 3" key="1">
    <citation type="journal article" date="2015" name="Genome Announc.">
        <title>Draft Genome Sequence and Gene Annotation of the Entomopathogenic Fungus Verticillium hemipterigenum.</title>
        <authorList>
            <person name="Horn F."/>
            <person name="Habel A."/>
            <person name="Scharf D.H."/>
            <person name="Dworschak J."/>
            <person name="Brakhage A.A."/>
            <person name="Guthke R."/>
            <person name="Hertweck C."/>
            <person name="Linde J."/>
        </authorList>
    </citation>
    <scope>NUCLEOTIDE SEQUENCE [LARGE SCALE GENOMIC DNA]</scope>
</reference>
<feature type="region of interest" description="Disordered" evidence="1">
    <location>
        <begin position="270"/>
        <end position="361"/>
    </location>
</feature>
<name>A0A0A1SP67_9HYPO</name>
<organism evidence="2 3">
    <name type="scientific">[Torrubiella] hemipterigena</name>
    <dbReference type="NCBI Taxonomy" id="1531966"/>
    <lineage>
        <taxon>Eukaryota</taxon>
        <taxon>Fungi</taxon>
        <taxon>Dikarya</taxon>
        <taxon>Ascomycota</taxon>
        <taxon>Pezizomycotina</taxon>
        <taxon>Sordariomycetes</taxon>
        <taxon>Hypocreomycetidae</taxon>
        <taxon>Hypocreales</taxon>
        <taxon>Clavicipitaceae</taxon>
        <taxon>Clavicipitaceae incertae sedis</taxon>
        <taxon>'Torrubiella' clade</taxon>
    </lineage>
</organism>
<dbReference type="EMBL" id="CDHN01000001">
    <property type="protein sequence ID" value="CEJ82178.1"/>
    <property type="molecule type" value="Genomic_DNA"/>
</dbReference>
<dbReference type="HOGENOM" id="CLU_005461_0_0_1"/>
<feature type="region of interest" description="Disordered" evidence="1">
    <location>
        <begin position="651"/>
        <end position="689"/>
    </location>
</feature>
<feature type="compositionally biased region" description="Basic and acidic residues" evidence="1">
    <location>
        <begin position="724"/>
        <end position="750"/>
    </location>
</feature>
<dbReference type="Proteomes" id="UP000039046">
    <property type="component" value="Unassembled WGS sequence"/>
</dbReference>
<sequence length="770" mass="85195">MVEAVSSSALPNGKISGRSMKQTKAQRSFFKRAFSFIARIATWATILTILFRCPQSLEECDETSPYICKHYFKAKSIVAPHARPYYDKYAAPYVEIAQPYYETVHTNVLVPTQKLATRYGAPLVERGQNLVATQWELNGQPHLTRLQVIAKLRHDQFVAPHLKKANEALGPYITSVKAGTAHALEAYGVPAYEFVTPYAGMTYGAARHVTLTTVVPTANWAWTSTNSFLDTAIWPQLRLVYQDNVEPQLVRIGERLERYRSKAKLKVLREKASAKEAETKMTPPKVQTASSSTEQKTTTVEEVVETTESQEPEVDDAVEVESEPVQESRSSESDTDTVHEETETSVDAAENKKGETDSRKQTREMVAADLEQWQNKFAAQAEEGAADIEDRVDHISRSMIDHSAATDGQKLVNNLESTAENETKHIKEAIASMIAGAEDRTDESQIDEAYAVIRAAGVAIKKKAQAVRAWRQEYDQELQGTVLAMADVHFQILEETRSLALQQIGMKWAWTEGITYEDWAKYHELKGTFNEWTEELRQLIVTNPSLLEAQEAAAKVEDEAMAIASDTAKDLRRLKDVAQWKIANRDSTDEFDLDTLERLKQEAIEAAEAARLAAEAAAEAARIAEEEEAARLAEEAAAAAAAAAQLAEEEATRAKAEAAEKEAAEAAAAESESVAEDDKAEAHSEGEATAHIVEKIVDQETPIDAPIGEHPVDVVEVEEDDAVAEEKATQEDEDNTHEKKTVTETSHETMTKTVSLGVNETPDVAQHEEL</sequence>
<keyword evidence="3" id="KW-1185">Reference proteome</keyword>
<dbReference type="PANTHER" id="PTHR23242:SF9">
    <property type="entry name" value="TRANSCRIPTION FACTOR HOXA13"/>
    <property type="match status" value="1"/>
</dbReference>
<evidence type="ECO:0000256" key="1">
    <source>
        <dbReference type="SAM" id="MobiDB-lite"/>
    </source>
</evidence>
<evidence type="ECO:0008006" key="4">
    <source>
        <dbReference type="Google" id="ProtNLM"/>
    </source>
</evidence>
<feature type="compositionally biased region" description="Basic and acidic residues" evidence="1">
    <location>
        <begin position="651"/>
        <end position="664"/>
    </location>
</feature>
<gene>
    <name evidence="2" type="ORF">VHEMI02260</name>
</gene>
<dbReference type="OrthoDB" id="3260408at2759"/>
<feature type="region of interest" description="Disordered" evidence="1">
    <location>
        <begin position="703"/>
        <end position="770"/>
    </location>
</feature>
<dbReference type="AlphaFoldDB" id="A0A0A1SP67"/>
<dbReference type="PANTHER" id="PTHR23242">
    <property type="entry name" value="TRANSCRIPTION FACTOR HOXA13"/>
    <property type="match status" value="1"/>
</dbReference>
<feature type="compositionally biased region" description="Low complexity" evidence="1">
    <location>
        <begin position="290"/>
        <end position="301"/>
    </location>
</feature>
<protein>
    <recommendedName>
        <fullName evidence="4">Transcription factor hoxa13</fullName>
    </recommendedName>
</protein>
<feature type="compositionally biased region" description="Basic and acidic residues" evidence="1">
    <location>
        <begin position="349"/>
        <end position="361"/>
    </location>
</feature>
<feature type="compositionally biased region" description="Basic and acidic residues" evidence="1">
    <location>
        <begin position="329"/>
        <end position="342"/>
    </location>
</feature>